<evidence type="ECO:0000256" key="3">
    <source>
        <dbReference type="ARBA" id="ARBA00022692"/>
    </source>
</evidence>
<comment type="similarity">
    <text evidence="2">Belongs to the YIP1 family.</text>
</comment>
<evidence type="ECO:0000256" key="6">
    <source>
        <dbReference type="SAM" id="MobiDB-lite"/>
    </source>
</evidence>
<feature type="domain" description="PIH1 N-terminal" evidence="9">
    <location>
        <begin position="234"/>
        <end position="338"/>
    </location>
</feature>
<keyword evidence="4 7" id="KW-1133">Transmembrane helix</keyword>
<feature type="region of interest" description="Disordered" evidence="6">
    <location>
        <begin position="1"/>
        <end position="57"/>
    </location>
</feature>
<evidence type="ECO:0000256" key="5">
    <source>
        <dbReference type="ARBA" id="ARBA00023136"/>
    </source>
</evidence>
<dbReference type="InterPro" id="IPR045231">
    <property type="entry name" value="Yip1/4-like"/>
</dbReference>
<feature type="domain" description="Yip1" evidence="8">
    <location>
        <begin position="119"/>
        <end position="213"/>
    </location>
</feature>
<feature type="transmembrane region" description="Helical" evidence="7">
    <location>
        <begin position="190"/>
        <end position="212"/>
    </location>
</feature>
<evidence type="ECO:0000259" key="8">
    <source>
        <dbReference type="Pfam" id="PF04893"/>
    </source>
</evidence>
<evidence type="ECO:0000313" key="10">
    <source>
        <dbReference type="Proteomes" id="UP000887561"/>
    </source>
</evidence>
<keyword evidence="3 7" id="KW-0812">Transmembrane</keyword>
<dbReference type="Pfam" id="PF04893">
    <property type="entry name" value="Yip1"/>
    <property type="match status" value="1"/>
</dbReference>
<dbReference type="GO" id="GO:0048280">
    <property type="term" value="P:vesicle fusion with Golgi apparatus"/>
    <property type="evidence" value="ECO:0007669"/>
    <property type="project" value="TreeGrafter"/>
</dbReference>
<proteinExistence type="inferred from homology"/>
<feature type="transmembrane region" description="Helical" evidence="7">
    <location>
        <begin position="158"/>
        <end position="178"/>
    </location>
</feature>
<reference evidence="11" key="1">
    <citation type="submission" date="2022-11" db="UniProtKB">
        <authorList>
            <consortium name="WormBaseParasite"/>
        </authorList>
    </citation>
    <scope>IDENTIFICATION</scope>
</reference>
<evidence type="ECO:0000256" key="2">
    <source>
        <dbReference type="ARBA" id="ARBA00010596"/>
    </source>
</evidence>
<dbReference type="WBParaSite" id="scaffold3363_cov220.g6501">
    <property type="protein sequence ID" value="scaffold3363_cov220.g6501"/>
    <property type="gene ID" value="scaffold3363_cov220.g6501"/>
</dbReference>
<evidence type="ECO:0000259" key="9">
    <source>
        <dbReference type="Pfam" id="PF08190"/>
    </source>
</evidence>
<name>A0A915MA07_MELJA</name>
<keyword evidence="5 7" id="KW-0472">Membrane</keyword>
<feature type="compositionally biased region" description="Polar residues" evidence="6">
    <location>
        <begin position="14"/>
        <end position="23"/>
    </location>
</feature>
<sequence>MTDPYGYFYENEKNSPTNSNWYTSPPPVPSQNVGQPVNVGGGGWENQNESWRASNTPSPPNVYPYPTYPNQQIPNMFVPSMPTEQASFIEDNFENEPPLLEELGINFEHIRLKTLAVLNPLGTAKEEVIEDQDLAGPLVFCLLFGASLLLHGKLHFGHIYGIGLVGCTGMYALLNLMAQEGKSITFTNTASVLGYCLLPMSLLSLIAAVLSLQDSDSNFKHSLITNEDIGDPTSSNKFFINLAHCIEIPSPPKELWKDEEIIAKMMENDKNSFKIPMCVGEVENVEDHNGNISTKVDVIINSEYFEKCIENSEFFRQITLAAICEKIKVCRNKENLINNELIDIDDIEETNPKKPRNFKVQILNGEFMEIKIKVKDNDGQLVREKERITLKMNDDRVVALLDSSSVIADFFLPFLIEIDETTNCEFDSNSSTIFIKCKINFDCDKEI</sequence>
<accession>A0A915MA07</accession>
<evidence type="ECO:0000256" key="4">
    <source>
        <dbReference type="ARBA" id="ARBA00022989"/>
    </source>
</evidence>
<protein>
    <submittedName>
        <fullName evidence="11">Uncharacterized protein</fullName>
    </submittedName>
</protein>
<comment type="subcellular location">
    <subcellularLocation>
        <location evidence="1">Membrane</location>
        <topology evidence="1">Multi-pass membrane protein</topology>
    </subcellularLocation>
</comment>
<dbReference type="GO" id="GO:0005802">
    <property type="term" value="C:trans-Golgi network"/>
    <property type="evidence" value="ECO:0007669"/>
    <property type="project" value="TreeGrafter"/>
</dbReference>
<dbReference type="PANTHER" id="PTHR21236:SF2">
    <property type="entry name" value="PROTEIN YIPF"/>
    <property type="match status" value="1"/>
</dbReference>
<evidence type="ECO:0000313" key="11">
    <source>
        <dbReference type="WBParaSite" id="scaffold3363_cov220.g6501"/>
    </source>
</evidence>
<organism evidence="10 11">
    <name type="scientific">Meloidogyne javanica</name>
    <name type="common">Root-knot nematode worm</name>
    <dbReference type="NCBI Taxonomy" id="6303"/>
    <lineage>
        <taxon>Eukaryota</taxon>
        <taxon>Metazoa</taxon>
        <taxon>Ecdysozoa</taxon>
        <taxon>Nematoda</taxon>
        <taxon>Chromadorea</taxon>
        <taxon>Rhabditida</taxon>
        <taxon>Tylenchina</taxon>
        <taxon>Tylenchomorpha</taxon>
        <taxon>Tylenchoidea</taxon>
        <taxon>Meloidogynidae</taxon>
        <taxon>Meloidogyninae</taxon>
        <taxon>Meloidogyne</taxon>
        <taxon>Meloidogyne incognita group</taxon>
    </lineage>
</organism>
<dbReference type="AlphaFoldDB" id="A0A915MA07"/>
<dbReference type="InterPro" id="IPR012981">
    <property type="entry name" value="PIH1_N"/>
</dbReference>
<dbReference type="GO" id="GO:0006888">
    <property type="term" value="P:endoplasmic reticulum to Golgi vesicle-mediated transport"/>
    <property type="evidence" value="ECO:0007669"/>
    <property type="project" value="InterPro"/>
</dbReference>
<dbReference type="PANTHER" id="PTHR21236">
    <property type="entry name" value="GOLGI MEMBRANE PROTEIN YIP1"/>
    <property type="match status" value="1"/>
</dbReference>
<dbReference type="Pfam" id="PF08190">
    <property type="entry name" value="PIH1"/>
    <property type="match status" value="1"/>
</dbReference>
<evidence type="ECO:0000256" key="7">
    <source>
        <dbReference type="SAM" id="Phobius"/>
    </source>
</evidence>
<dbReference type="Proteomes" id="UP000887561">
    <property type="component" value="Unplaced"/>
</dbReference>
<keyword evidence="10" id="KW-1185">Reference proteome</keyword>
<evidence type="ECO:0000256" key="1">
    <source>
        <dbReference type="ARBA" id="ARBA00004141"/>
    </source>
</evidence>
<dbReference type="GO" id="GO:0016020">
    <property type="term" value="C:membrane"/>
    <property type="evidence" value="ECO:0007669"/>
    <property type="project" value="UniProtKB-SubCell"/>
</dbReference>
<dbReference type="InterPro" id="IPR006977">
    <property type="entry name" value="Yip1_dom"/>
</dbReference>